<sequence>MDIPTENEILGISRGRGNTKFGFLGIYRRNSEEISIRRNIPRKFRGKMCSSEKTDEFRGNIIAVGEPLGDFTKFRGNSDELAVGVGIPSEFPRSSVCRKDLNYKYKQSSSSSFTPYLHPPSYSIYTRI</sequence>
<protein>
    <submittedName>
        <fullName evidence="1">Uncharacterized protein</fullName>
    </submittedName>
</protein>
<accession>A0A8S9RV11</accession>
<comment type="caution">
    <text evidence="1">The sequence shown here is derived from an EMBL/GenBank/DDBJ whole genome shotgun (WGS) entry which is preliminary data.</text>
</comment>
<organism evidence="1 2">
    <name type="scientific">Brassica cretica</name>
    <name type="common">Mustard</name>
    <dbReference type="NCBI Taxonomy" id="69181"/>
    <lineage>
        <taxon>Eukaryota</taxon>
        <taxon>Viridiplantae</taxon>
        <taxon>Streptophyta</taxon>
        <taxon>Embryophyta</taxon>
        <taxon>Tracheophyta</taxon>
        <taxon>Spermatophyta</taxon>
        <taxon>Magnoliopsida</taxon>
        <taxon>eudicotyledons</taxon>
        <taxon>Gunneridae</taxon>
        <taxon>Pentapetalae</taxon>
        <taxon>rosids</taxon>
        <taxon>malvids</taxon>
        <taxon>Brassicales</taxon>
        <taxon>Brassicaceae</taxon>
        <taxon>Brassiceae</taxon>
        <taxon>Brassica</taxon>
    </lineage>
</organism>
<gene>
    <name evidence="1" type="ORF">F2Q69_00027972</name>
</gene>
<proteinExistence type="predicted"/>
<dbReference type="EMBL" id="QGKX02000088">
    <property type="protein sequence ID" value="KAF3585151.1"/>
    <property type="molecule type" value="Genomic_DNA"/>
</dbReference>
<evidence type="ECO:0000313" key="1">
    <source>
        <dbReference type="EMBL" id="KAF3585151.1"/>
    </source>
</evidence>
<name>A0A8S9RV11_BRACR</name>
<evidence type="ECO:0000313" key="2">
    <source>
        <dbReference type="Proteomes" id="UP000712600"/>
    </source>
</evidence>
<dbReference type="Proteomes" id="UP000712600">
    <property type="component" value="Unassembled WGS sequence"/>
</dbReference>
<dbReference type="AlphaFoldDB" id="A0A8S9RV11"/>
<reference evidence="1" key="1">
    <citation type="submission" date="2019-12" db="EMBL/GenBank/DDBJ databases">
        <title>Genome sequencing and annotation of Brassica cretica.</title>
        <authorList>
            <person name="Studholme D.J."/>
            <person name="Sarris P."/>
        </authorList>
    </citation>
    <scope>NUCLEOTIDE SEQUENCE</scope>
    <source>
        <strain evidence="1">PFS-109/04</strain>
        <tissue evidence="1">Leaf</tissue>
    </source>
</reference>